<dbReference type="RefSeq" id="WP_073246052.1">
    <property type="nucleotide sequence ID" value="NZ_BJNP01000055.1"/>
</dbReference>
<dbReference type="AlphaFoldDB" id="A0A4Y4AZP1"/>
<evidence type="ECO:0000313" key="2">
    <source>
        <dbReference type="EMBL" id="GEC73668.1"/>
    </source>
</evidence>
<dbReference type="STRING" id="983.SAMN05443543_108163"/>
<accession>A0A4Y4AZP1</accession>
<keyword evidence="1" id="KW-1133">Transmembrane helix</keyword>
<keyword evidence="1" id="KW-0812">Transmembrane</keyword>
<dbReference type="Proteomes" id="UP000316775">
    <property type="component" value="Unassembled WGS sequence"/>
</dbReference>
<evidence type="ECO:0000256" key="1">
    <source>
        <dbReference type="SAM" id="Phobius"/>
    </source>
</evidence>
<evidence type="ECO:0000313" key="3">
    <source>
        <dbReference type="Proteomes" id="UP000316775"/>
    </source>
</evidence>
<keyword evidence="3" id="KW-1185">Reference proteome</keyword>
<name>A0A4Y4AZP1_9FLAO</name>
<feature type="transmembrane region" description="Helical" evidence="1">
    <location>
        <begin position="72"/>
        <end position="93"/>
    </location>
</feature>
<keyword evidence="1" id="KW-0472">Membrane</keyword>
<sequence length="491" mass="58599">MNTHLLIKQKILFLEQSFDVDKWNVNGIHIWPYIRIKLYFLLLTNLNDEDKIKCQEQSSVVKRRSFYVLKKVQLVFSLIICFFKNELFFFRLMPKKVIFFGSHIHRVKHKEYYFNRFFDSMVDSHNLQDLVYMVEHQKVYDVNFNQKAIISLVQKLKDFTMIQKLKDRFKKKNLDVYLEDYNVFLELLSKEIPNVQSLSISENDMIRWTKKIKTLDVFYTRMFSKVKPEKIIFPGYYAWDNLYAAVFTANKLKIRTIDFQHGPQTNVHMVFSSWTKIPDRGYGIMPTEYWTWDENSKINIDKWAQKTSNVISKIVGQPYLEYWKQKNKDLVEEKKIVLYSLQLMPLTQMLSDIIIALIINSPKHWKIRLHPRNEFDKRDIEEYLDSKGVKRSSYSIHDSKECPLPEVLTTTHLHVTAFSGCLIEAKMMGIPSVIINRVGKEIYKDYIDNELVFYLNQDEIDFKDNFYKLIEKNDMTILVIARNSIVNPILT</sequence>
<gene>
    <name evidence="2" type="ORF">FFL01_32070</name>
</gene>
<organism evidence="2 3">
    <name type="scientific">Flavobacterium flevense</name>
    <dbReference type="NCBI Taxonomy" id="983"/>
    <lineage>
        <taxon>Bacteria</taxon>
        <taxon>Pseudomonadati</taxon>
        <taxon>Bacteroidota</taxon>
        <taxon>Flavobacteriia</taxon>
        <taxon>Flavobacteriales</taxon>
        <taxon>Flavobacteriaceae</taxon>
        <taxon>Flavobacterium</taxon>
    </lineage>
</organism>
<reference evidence="2 3" key="1">
    <citation type="submission" date="2019-06" db="EMBL/GenBank/DDBJ databases">
        <title>Whole genome shotgun sequence of Flavobacterium flevense NBRC 14960.</title>
        <authorList>
            <person name="Hosoyama A."/>
            <person name="Uohara A."/>
            <person name="Ohji S."/>
            <person name="Ichikawa N."/>
        </authorList>
    </citation>
    <scope>NUCLEOTIDE SEQUENCE [LARGE SCALE GENOMIC DNA]</scope>
    <source>
        <strain evidence="2 3">NBRC 14960</strain>
    </source>
</reference>
<protein>
    <recommendedName>
        <fullName evidence="4">Capsule polysaccharide biosynthesis protein</fullName>
    </recommendedName>
</protein>
<comment type="caution">
    <text evidence="2">The sequence shown here is derived from an EMBL/GenBank/DDBJ whole genome shotgun (WGS) entry which is preliminary data.</text>
</comment>
<evidence type="ECO:0008006" key="4">
    <source>
        <dbReference type="Google" id="ProtNLM"/>
    </source>
</evidence>
<dbReference type="OrthoDB" id="8704783at2"/>
<dbReference type="EMBL" id="BJNP01000055">
    <property type="protein sequence ID" value="GEC73668.1"/>
    <property type="molecule type" value="Genomic_DNA"/>
</dbReference>
<proteinExistence type="predicted"/>